<gene>
    <name evidence="1" type="ORF">PIB30_011312</name>
</gene>
<name>A0ABU6W5C8_9FABA</name>
<sequence>MAAGLLYQPYSVYSVFKLRPRWSLQPTRSLVRSVEIDRFVTTLVRYHKLHCDASPRHLLSRKPAPVAAEINHPTTSRCYQDPMYEVTHEGIEYRRMIWHGL</sequence>
<protein>
    <submittedName>
        <fullName evidence="1">Uncharacterized protein</fullName>
    </submittedName>
</protein>
<comment type="caution">
    <text evidence="1">The sequence shown here is derived from an EMBL/GenBank/DDBJ whole genome shotgun (WGS) entry which is preliminary data.</text>
</comment>
<dbReference type="Proteomes" id="UP001341840">
    <property type="component" value="Unassembled WGS sequence"/>
</dbReference>
<keyword evidence="2" id="KW-1185">Reference proteome</keyword>
<evidence type="ECO:0000313" key="2">
    <source>
        <dbReference type="Proteomes" id="UP001341840"/>
    </source>
</evidence>
<reference evidence="1 2" key="1">
    <citation type="journal article" date="2023" name="Plants (Basel)">
        <title>Bridging the Gap: Combining Genomics and Transcriptomics Approaches to Understand Stylosanthes scabra, an Orphan Legume from the Brazilian Caatinga.</title>
        <authorList>
            <person name="Ferreira-Neto J.R.C."/>
            <person name="da Silva M.D."/>
            <person name="Binneck E."/>
            <person name="de Melo N.F."/>
            <person name="da Silva R.H."/>
            <person name="de Melo A.L.T.M."/>
            <person name="Pandolfi V."/>
            <person name="Bustamante F.O."/>
            <person name="Brasileiro-Vidal A.C."/>
            <person name="Benko-Iseppon A.M."/>
        </authorList>
    </citation>
    <scope>NUCLEOTIDE SEQUENCE [LARGE SCALE GENOMIC DNA]</scope>
    <source>
        <tissue evidence="1">Leaves</tissue>
    </source>
</reference>
<evidence type="ECO:0000313" key="1">
    <source>
        <dbReference type="EMBL" id="MED6180549.1"/>
    </source>
</evidence>
<proteinExistence type="predicted"/>
<dbReference type="EMBL" id="JASCZI010181270">
    <property type="protein sequence ID" value="MED6180549.1"/>
    <property type="molecule type" value="Genomic_DNA"/>
</dbReference>
<accession>A0ABU6W5C8</accession>
<organism evidence="1 2">
    <name type="scientific">Stylosanthes scabra</name>
    <dbReference type="NCBI Taxonomy" id="79078"/>
    <lineage>
        <taxon>Eukaryota</taxon>
        <taxon>Viridiplantae</taxon>
        <taxon>Streptophyta</taxon>
        <taxon>Embryophyta</taxon>
        <taxon>Tracheophyta</taxon>
        <taxon>Spermatophyta</taxon>
        <taxon>Magnoliopsida</taxon>
        <taxon>eudicotyledons</taxon>
        <taxon>Gunneridae</taxon>
        <taxon>Pentapetalae</taxon>
        <taxon>rosids</taxon>
        <taxon>fabids</taxon>
        <taxon>Fabales</taxon>
        <taxon>Fabaceae</taxon>
        <taxon>Papilionoideae</taxon>
        <taxon>50 kb inversion clade</taxon>
        <taxon>dalbergioids sensu lato</taxon>
        <taxon>Dalbergieae</taxon>
        <taxon>Pterocarpus clade</taxon>
        <taxon>Stylosanthes</taxon>
    </lineage>
</organism>